<dbReference type="PANTHER" id="PTHR45527">
    <property type="entry name" value="NONRIBOSOMAL PEPTIDE SYNTHETASE"/>
    <property type="match status" value="1"/>
</dbReference>
<feature type="non-terminal residue" evidence="2">
    <location>
        <position position="1"/>
    </location>
</feature>
<accession>A0ABU4S362</accession>
<feature type="non-terminal residue" evidence="2">
    <location>
        <position position="293"/>
    </location>
</feature>
<dbReference type="SUPFAM" id="SSF56801">
    <property type="entry name" value="Acetyl-CoA synthetase-like"/>
    <property type="match status" value="1"/>
</dbReference>
<organism evidence="2 3">
    <name type="scientific">Gilvimarinus gilvus</name>
    <dbReference type="NCBI Taxonomy" id="3058038"/>
    <lineage>
        <taxon>Bacteria</taxon>
        <taxon>Pseudomonadati</taxon>
        <taxon>Pseudomonadota</taxon>
        <taxon>Gammaproteobacteria</taxon>
        <taxon>Cellvibrionales</taxon>
        <taxon>Cellvibrionaceae</taxon>
        <taxon>Gilvimarinus</taxon>
    </lineage>
</organism>
<dbReference type="Gene3D" id="2.30.38.10">
    <property type="entry name" value="Luciferase, Domain 3"/>
    <property type="match status" value="1"/>
</dbReference>
<reference evidence="2 3" key="1">
    <citation type="submission" date="2023-11" db="EMBL/GenBank/DDBJ databases">
        <title>Gilvimarinus fulvus sp. nov., isolated from the surface of Kelp.</title>
        <authorList>
            <person name="Sun Y.Y."/>
            <person name="Gong Y."/>
            <person name="Du Z.J."/>
        </authorList>
    </citation>
    <scope>NUCLEOTIDE SEQUENCE [LARGE SCALE GENOMIC DNA]</scope>
    <source>
        <strain evidence="2 3">SDUM040013</strain>
    </source>
</reference>
<evidence type="ECO:0000313" key="2">
    <source>
        <dbReference type="EMBL" id="MDX6851596.1"/>
    </source>
</evidence>
<dbReference type="PROSITE" id="PS00455">
    <property type="entry name" value="AMP_BINDING"/>
    <property type="match status" value="1"/>
</dbReference>
<dbReference type="EMBL" id="JAXAFO010000102">
    <property type="protein sequence ID" value="MDX6851596.1"/>
    <property type="molecule type" value="Genomic_DNA"/>
</dbReference>
<dbReference type="PRINTS" id="PR00154">
    <property type="entry name" value="AMPBINDING"/>
</dbReference>
<dbReference type="Pfam" id="PF00501">
    <property type="entry name" value="AMP-binding"/>
    <property type="match status" value="1"/>
</dbReference>
<name>A0ABU4S362_9GAMM</name>
<comment type="caution">
    <text evidence="2">The sequence shown here is derived from an EMBL/GenBank/DDBJ whole genome shotgun (WGS) entry which is preliminary data.</text>
</comment>
<sequence length="293" mass="31565">SSLLERTGISQAQALLFDDVLFRDQLAGQSISNLPAQGLGLTSSHLAYVIYTSGSTGTPKGVMVEHISVNALIFGDIKPLVGKSPPIILQHSPISFDASTFEVWGSMLTGGVCVLAPSGALDFATLKKLIESHQINTIWFTAALFHDVVDHADDIFNGVNYVLSGGDVVNPEKIKKLLDDYHHLTFINGYGPTENTTFTTMCLSTRGNSLPNSIGAPLANNFVYVVDGSNELLPIGSAGELCIGGPGLARGYLNQHELTTEKFIENPFYDSSDPSSSQRLYKTGDLVRWREDG</sequence>
<dbReference type="InterPro" id="IPR020459">
    <property type="entry name" value="AMP-binding"/>
</dbReference>
<dbReference type="Proteomes" id="UP001273505">
    <property type="component" value="Unassembled WGS sequence"/>
</dbReference>
<feature type="domain" description="AMP-dependent synthetase/ligase" evidence="1">
    <location>
        <begin position="37"/>
        <end position="253"/>
    </location>
</feature>
<evidence type="ECO:0000259" key="1">
    <source>
        <dbReference type="Pfam" id="PF00501"/>
    </source>
</evidence>
<dbReference type="Gene3D" id="3.40.50.980">
    <property type="match status" value="2"/>
</dbReference>
<protein>
    <submittedName>
        <fullName evidence="2">AMP-binding protein</fullName>
    </submittedName>
</protein>
<dbReference type="PANTHER" id="PTHR45527:SF1">
    <property type="entry name" value="FATTY ACID SYNTHASE"/>
    <property type="match status" value="1"/>
</dbReference>
<proteinExistence type="predicted"/>
<keyword evidence="3" id="KW-1185">Reference proteome</keyword>
<dbReference type="InterPro" id="IPR020845">
    <property type="entry name" value="AMP-binding_CS"/>
</dbReference>
<dbReference type="InterPro" id="IPR000873">
    <property type="entry name" value="AMP-dep_synth/lig_dom"/>
</dbReference>
<gene>
    <name evidence="2" type="ORF">SCD92_19700</name>
</gene>
<evidence type="ECO:0000313" key="3">
    <source>
        <dbReference type="Proteomes" id="UP001273505"/>
    </source>
</evidence>
<dbReference type="RefSeq" id="WP_319835160.1">
    <property type="nucleotide sequence ID" value="NZ_JAXAFO010000102.1"/>
</dbReference>